<accession>A0A2P6PWG4</accession>
<keyword evidence="5 10" id="KW-0762">Sugar transport</keyword>
<dbReference type="OrthoDB" id="409725at2759"/>
<evidence type="ECO:0000313" key="12">
    <source>
        <dbReference type="EMBL" id="PRQ26273.1"/>
    </source>
</evidence>
<comment type="function">
    <text evidence="10">Mediates both low-affinity uptake and efflux of sugar across the membrane.</text>
</comment>
<evidence type="ECO:0000256" key="8">
    <source>
        <dbReference type="ARBA" id="ARBA00022989"/>
    </source>
</evidence>
<feature type="transmembrane region" description="Helical" evidence="10">
    <location>
        <begin position="164"/>
        <end position="186"/>
    </location>
</feature>
<dbReference type="InterPro" id="IPR004316">
    <property type="entry name" value="SWEET_rpt"/>
</dbReference>
<gene>
    <name evidence="12" type="ORF">RchiOBHm_Chr6g0292781</name>
</gene>
<evidence type="ECO:0000256" key="9">
    <source>
        <dbReference type="ARBA" id="ARBA00023136"/>
    </source>
</evidence>
<feature type="transmembrane region" description="Helical" evidence="10">
    <location>
        <begin position="105"/>
        <end position="127"/>
    </location>
</feature>
<dbReference type="GO" id="GO:0051119">
    <property type="term" value="F:sugar transmembrane transporter activity"/>
    <property type="evidence" value="ECO:0007669"/>
    <property type="project" value="InterPro"/>
</dbReference>
<dbReference type="EMBL" id="PDCK01000044">
    <property type="protein sequence ID" value="PRQ26273.1"/>
    <property type="molecule type" value="Genomic_DNA"/>
</dbReference>
<dbReference type="GO" id="GO:0008515">
    <property type="term" value="F:sucrose transmembrane transporter activity"/>
    <property type="evidence" value="ECO:0007669"/>
    <property type="project" value="UniProtKB-ARBA"/>
</dbReference>
<feature type="transmembrane region" description="Helical" evidence="10">
    <location>
        <begin position="192"/>
        <end position="213"/>
    </location>
</feature>
<dbReference type="Pfam" id="PF03083">
    <property type="entry name" value="MtN3_slv"/>
    <property type="match status" value="2"/>
</dbReference>
<proteinExistence type="inferred from homology"/>
<dbReference type="FunFam" id="1.20.1280.290:FF:000001">
    <property type="entry name" value="Bidirectional sugar transporter SWEET"/>
    <property type="match status" value="1"/>
</dbReference>
<feature type="transmembrane region" description="Helical" evidence="10">
    <location>
        <begin position="133"/>
        <end position="152"/>
    </location>
</feature>
<comment type="subcellular location">
    <subcellularLocation>
        <location evidence="1 10">Cell membrane</location>
        <topology evidence="1 10">Multi-pass membrane protein</topology>
    </subcellularLocation>
</comment>
<reference evidence="12 13" key="1">
    <citation type="journal article" date="2018" name="Nat. Genet.">
        <title>The Rosa genome provides new insights in the design of modern roses.</title>
        <authorList>
            <person name="Bendahmane M."/>
        </authorList>
    </citation>
    <scope>NUCLEOTIDE SEQUENCE [LARGE SCALE GENOMIC DNA]</scope>
    <source>
        <strain evidence="13">cv. Old Blush</strain>
    </source>
</reference>
<dbReference type="PANTHER" id="PTHR10791:SF157">
    <property type="entry name" value="BIDIRECTIONAL SUGAR TRANSPORTER SWEET"/>
    <property type="match status" value="1"/>
</dbReference>
<keyword evidence="4" id="KW-1003">Cell membrane</keyword>
<evidence type="ECO:0000313" key="13">
    <source>
        <dbReference type="Proteomes" id="UP000238479"/>
    </source>
</evidence>
<feature type="region of interest" description="Disordered" evidence="11">
    <location>
        <begin position="266"/>
        <end position="295"/>
    </location>
</feature>
<comment type="caution">
    <text evidence="12">The sequence shown here is derived from an EMBL/GenBank/DDBJ whole genome shotgun (WGS) entry which is preliminary data.</text>
</comment>
<dbReference type="Proteomes" id="UP000238479">
    <property type="component" value="Chromosome 6"/>
</dbReference>
<comment type="similarity">
    <text evidence="2 10">Belongs to the SWEET sugar transporter family.</text>
</comment>
<evidence type="ECO:0000256" key="3">
    <source>
        <dbReference type="ARBA" id="ARBA00022448"/>
    </source>
</evidence>
<name>A0A2P6PWG4_ROSCH</name>
<keyword evidence="9 10" id="KW-0472">Membrane</keyword>
<evidence type="ECO:0000256" key="7">
    <source>
        <dbReference type="ARBA" id="ARBA00022737"/>
    </source>
</evidence>
<evidence type="ECO:0000256" key="6">
    <source>
        <dbReference type="ARBA" id="ARBA00022692"/>
    </source>
</evidence>
<protein>
    <recommendedName>
        <fullName evidence="10">Bidirectional sugar transporter SWEET</fullName>
    </recommendedName>
</protein>
<evidence type="ECO:0000256" key="10">
    <source>
        <dbReference type="RuleBase" id="RU910715"/>
    </source>
</evidence>
<evidence type="ECO:0000256" key="5">
    <source>
        <dbReference type="ARBA" id="ARBA00022597"/>
    </source>
</evidence>
<keyword evidence="8 10" id="KW-1133">Transmembrane helix</keyword>
<keyword evidence="13" id="KW-1185">Reference proteome</keyword>
<keyword evidence="6 10" id="KW-0812">Transmembrane</keyword>
<dbReference type="Gramene" id="PRQ26273">
    <property type="protein sequence ID" value="PRQ26273"/>
    <property type="gene ID" value="RchiOBHm_Chr6g0292781"/>
</dbReference>
<evidence type="ECO:0000256" key="1">
    <source>
        <dbReference type="ARBA" id="ARBA00004651"/>
    </source>
</evidence>
<feature type="transmembrane region" description="Helical" evidence="10">
    <location>
        <begin position="70"/>
        <end position="93"/>
    </location>
</feature>
<keyword evidence="3 10" id="KW-0813">Transport</keyword>
<evidence type="ECO:0000256" key="11">
    <source>
        <dbReference type="SAM" id="MobiDB-lite"/>
    </source>
</evidence>
<dbReference type="AlphaFoldDB" id="A0A2P6PWG4"/>
<keyword evidence="7" id="KW-0677">Repeat</keyword>
<dbReference type="Gene3D" id="1.20.1280.290">
    <property type="match status" value="2"/>
</dbReference>
<organism evidence="12 13">
    <name type="scientific">Rosa chinensis</name>
    <name type="common">China rose</name>
    <dbReference type="NCBI Taxonomy" id="74649"/>
    <lineage>
        <taxon>Eukaryota</taxon>
        <taxon>Viridiplantae</taxon>
        <taxon>Streptophyta</taxon>
        <taxon>Embryophyta</taxon>
        <taxon>Tracheophyta</taxon>
        <taxon>Spermatophyta</taxon>
        <taxon>Magnoliopsida</taxon>
        <taxon>eudicotyledons</taxon>
        <taxon>Gunneridae</taxon>
        <taxon>Pentapetalae</taxon>
        <taxon>rosids</taxon>
        <taxon>fabids</taxon>
        <taxon>Rosales</taxon>
        <taxon>Rosaceae</taxon>
        <taxon>Rosoideae</taxon>
        <taxon>Rosoideae incertae sedis</taxon>
        <taxon>Rosa</taxon>
    </lineage>
</organism>
<feature type="compositionally biased region" description="Basic and acidic residues" evidence="11">
    <location>
        <begin position="266"/>
        <end position="289"/>
    </location>
</feature>
<evidence type="ECO:0000256" key="2">
    <source>
        <dbReference type="ARBA" id="ARBA00007809"/>
    </source>
</evidence>
<dbReference type="PANTHER" id="PTHR10791">
    <property type="entry name" value="RAG1-ACTIVATING PROTEIN 1"/>
    <property type="match status" value="1"/>
</dbReference>
<dbReference type="GO" id="GO:0005886">
    <property type="term" value="C:plasma membrane"/>
    <property type="evidence" value="ECO:0007669"/>
    <property type="project" value="UniProtKB-SubCell"/>
</dbReference>
<sequence>MAPLNLHLMASIFGILGTVGSFLVYLAPIPTFYWIYKKKSTYGFPSLPYSVALFSAMLTLYYAFLKTHSMIIIAINSLGILIETGYLVLFMIYAPPKSRIFTAKFLGLFNVLGFGLIVLCTCLIPNDFLRLKIVGWVTIVFNVGVFAAPLTILKHVIKTKSCEFMSFSLSLSLTLCAVLWFFYGLLIRDLFIAAPNVLGFIFGIVQMMMFYIYRKSTRKAGLPIDSLNDQTLSTNRRVAVLENADMRVAMTIIDIGTQIQLKAGDAKKSVKTDDHENQLPKQGRPEDKGSPTTALGLTLRRASI</sequence>
<feature type="transmembrane region" description="Helical" evidence="10">
    <location>
        <begin position="12"/>
        <end position="35"/>
    </location>
</feature>
<dbReference type="FunFam" id="1.20.1280.290:FF:000003">
    <property type="entry name" value="Bidirectional sugar transporter SWEET"/>
    <property type="match status" value="1"/>
</dbReference>
<evidence type="ECO:0000256" key="4">
    <source>
        <dbReference type="ARBA" id="ARBA00022475"/>
    </source>
</evidence>
<feature type="transmembrane region" description="Helical" evidence="10">
    <location>
        <begin position="47"/>
        <end position="64"/>
    </location>
</feature>
<dbReference type="InterPro" id="IPR047664">
    <property type="entry name" value="SWEET"/>
</dbReference>